<dbReference type="AlphaFoldDB" id="A0A8B8JM59"/>
<dbReference type="RefSeq" id="XP_027332556.1">
    <property type="nucleotide sequence ID" value="XM_027476755.1"/>
</dbReference>
<dbReference type="GO" id="GO:0006353">
    <property type="term" value="P:DNA-templated transcription termination"/>
    <property type="evidence" value="ECO:0007669"/>
    <property type="project" value="UniProtKB-KW"/>
</dbReference>
<keyword evidence="3" id="KW-0809">Transit peptide</keyword>
<organism evidence="4 5">
    <name type="scientific">Abrus precatorius</name>
    <name type="common">Indian licorice</name>
    <name type="synonym">Glycine abrus</name>
    <dbReference type="NCBI Taxonomy" id="3816"/>
    <lineage>
        <taxon>Eukaryota</taxon>
        <taxon>Viridiplantae</taxon>
        <taxon>Streptophyta</taxon>
        <taxon>Embryophyta</taxon>
        <taxon>Tracheophyta</taxon>
        <taxon>Spermatophyta</taxon>
        <taxon>Magnoliopsida</taxon>
        <taxon>eudicotyledons</taxon>
        <taxon>Gunneridae</taxon>
        <taxon>Pentapetalae</taxon>
        <taxon>rosids</taxon>
        <taxon>fabids</taxon>
        <taxon>Fabales</taxon>
        <taxon>Fabaceae</taxon>
        <taxon>Papilionoideae</taxon>
        <taxon>50 kb inversion clade</taxon>
        <taxon>NPAAA clade</taxon>
        <taxon>indigoferoid/millettioid clade</taxon>
        <taxon>Abreae</taxon>
        <taxon>Abrus</taxon>
    </lineage>
</organism>
<dbReference type="SMART" id="SM00733">
    <property type="entry name" value="Mterf"/>
    <property type="match status" value="4"/>
</dbReference>
<protein>
    <submittedName>
        <fullName evidence="5">Uncharacterized protein LOC113847565</fullName>
    </submittedName>
</protein>
<keyword evidence="4" id="KW-1185">Reference proteome</keyword>
<reference evidence="5" key="2">
    <citation type="submission" date="2025-08" db="UniProtKB">
        <authorList>
            <consortium name="RefSeq"/>
        </authorList>
    </citation>
    <scope>IDENTIFICATION</scope>
    <source>
        <tissue evidence="5">Young leaves</tissue>
    </source>
</reference>
<dbReference type="GeneID" id="113847565"/>
<evidence type="ECO:0000256" key="2">
    <source>
        <dbReference type="ARBA" id="ARBA00022472"/>
    </source>
</evidence>
<dbReference type="FunFam" id="1.25.70.10:FF:000001">
    <property type="entry name" value="Mitochondrial transcription termination factor-like"/>
    <property type="match status" value="1"/>
</dbReference>
<accession>A0A8B8JM59</accession>
<dbReference type="GO" id="GO:0003676">
    <property type="term" value="F:nucleic acid binding"/>
    <property type="evidence" value="ECO:0007669"/>
    <property type="project" value="InterPro"/>
</dbReference>
<gene>
    <name evidence="5" type="primary">LOC113847565</name>
</gene>
<comment type="similarity">
    <text evidence="1">Belongs to the mTERF family.</text>
</comment>
<sequence>MLPMFRYCRKTLFSLNHNRNLNPTPFYFLQPSLSFISSSEQHSFTLNYLINICGFSPETASKLSNRIRLVNSERPDSVLALFRTHGFSDAEIRRVIDGYPRILTSRSNKTILPKLNFLLSKGASSSDLVHIVTKNPRFLYFGLQNSLTPRYYFIKSFLHSDHSTLLSIKSCPGIIYSKNPSHNVQVLLENGVPESKVAISLRYWPSSLVVFPPIFKNAVEEAKEMEFSPNNTVFIVALRAKLMRKSLWQRKVDLYKKWGWSEEDVISAFVRYPWCMLASEAKIEAMMEYFVNHLGWKSHMLAQQPVLIMMSVEKRLIPRAFVLQFLQSKGLIKDVNLAGAFKVAEKTFLKKYVNCFEKEASQLLKLYEERRDPSR</sequence>
<evidence type="ECO:0000313" key="4">
    <source>
        <dbReference type="Proteomes" id="UP000694853"/>
    </source>
</evidence>
<dbReference type="Pfam" id="PF02536">
    <property type="entry name" value="mTERF"/>
    <property type="match status" value="1"/>
</dbReference>
<dbReference type="Gene3D" id="1.25.70.10">
    <property type="entry name" value="Transcription termination factor 3, mitochondrial"/>
    <property type="match status" value="1"/>
</dbReference>
<dbReference type="PANTHER" id="PTHR13068">
    <property type="entry name" value="CGI-12 PROTEIN-RELATED"/>
    <property type="match status" value="1"/>
</dbReference>
<proteinExistence type="inferred from homology"/>
<dbReference type="OrthoDB" id="637682at2759"/>
<dbReference type="Proteomes" id="UP000694853">
    <property type="component" value="Unplaced"/>
</dbReference>
<dbReference type="PANTHER" id="PTHR13068:SF224">
    <property type="entry name" value="TRANSCRIPTION TERMINATION FACTOR FAMILY PROTEIN"/>
    <property type="match status" value="1"/>
</dbReference>
<keyword evidence="2" id="KW-0805">Transcription regulation</keyword>
<reference evidence="4" key="1">
    <citation type="journal article" date="2019" name="Toxins">
        <title>Detection of Abrin-Like and Prepropulchellin-Like Toxin Genes and Transcripts Using Whole Genome Sequencing and Full-Length Transcript Sequencing of Abrus precatorius.</title>
        <authorList>
            <person name="Hovde B.T."/>
            <person name="Daligault H.E."/>
            <person name="Hanschen E.R."/>
            <person name="Kunde Y.A."/>
            <person name="Johnson M.B."/>
            <person name="Starkenburg S.R."/>
            <person name="Johnson S.L."/>
        </authorList>
    </citation>
    <scope>NUCLEOTIDE SEQUENCE [LARGE SCALE GENOMIC DNA]</scope>
</reference>
<name>A0A8B8JM59_ABRPR</name>
<dbReference type="KEGG" id="aprc:113847565"/>
<dbReference type="InterPro" id="IPR038538">
    <property type="entry name" value="MTERF_sf"/>
</dbReference>
<dbReference type="InterPro" id="IPR003690">
    <property type="entry name" value="MTERF"/>
</dbReference>
<keyword evidence="2" id="KW-0806">Transcription termination</keyword>
<evidence type="ECO:0000313" key="5">
    <source>
        <dbReference type="RefSeq" id="XP_027332556.1"/>
    </source>
</evidence>
<keyword evidence="2" id="KW-0804">Transcription</keyword>
<evidence type="ECO:0000256" key="3">
    <source>
        <dbReference type="ARBA" id="ARBA00022946"/>
    </source>
</evidence>
<evidence type="ECO:0000256" key="1">
    <source>
        <dbReference type="ARBA" id="ARBA00007692"/>
    </source>
</evidence>